<name>A0A4R6TG30_9FLAO</name>
<evidence type="ECO:0000313" key="2">
    <source>
        <dbReference type="EMBL" id="TDQ27629.1"/>
    </source>
</evidence>
<keyword evidence="3" id="KW-1185">Reference proteome</keyword>
<accession>A0A4R6TG30</accession>
<comment type="caution">
    <text evidence="2">The sequence shown here is derived from an EMBL/GenBank/DDBJ whole genome shotgun (WGS) entry which is preliminary data.</text>
</comment>
<dbReference type="AlphaFoldDB" id="A0A4R6TG30"/>
<proteinExistence type="predicted"/>
<dbReference type="RefSeq" id="WP_166627740.1">
    <property type="nucleotide sequence ID" value="NZ_SNYH01000003.1"/>
</dbReference>
<sequence>MSKYKNTEFTESAKKHSFDEFSKVFANHFTEDEMTEAYNVAQGKDGDTKRAARSSKKTKSYKDK</sequence>
<evidence type="ECO:0000256" key="1">
    <source>
        <dbReference type="SAM" id="MobiDB-lite"/>
    </source>
</evidence>
<dbReference type="Proteomes" id="UP000295390">
    <property type="component" value="Unassembled WGS sequence"/>
</dbReference>
<feature type="region of interest" description="Disordered" evidence="1">
    <location>
        <begin position="37"/>
        <end position="64"/>
    </location>
</feature>
<reference evidence="2 3" key="1">
    <citation type="submission" date="2019-03" db="EMBL/GenBank/DDBJ databases">
        <title>Genomic Encyclopedia of Type Strains, Phase III (KMG-III): the genomes of soil and plant-associated and newly described type strains.</title>
        <authorList>
            <person name="Whitman W."/>
        </authorList>
    </citation>
    <scope>NUCLEOTIDE SEQUENCE [LARGE SCALE GENOMIC DNA]</scope>
    <source>
        <strain evidence="2 3">CECT 8283</strain>
    </source>
</reference>
<feature type="compositionally biased region" description="Basic residues" evidence="1">
    <location>
        <begin position="51"/>
        <end position="64"/>
    </location>
</feature>
<protein>
    <submittedName>
        <fullName evidence="2">Uncharacterized protein</fullName>
    </submittedName>
</protein>
<evidence type="ECO:0000313" key="3">
    <source>
        <dbReference type="Proteomes" id="UP000295390"/>
    </source>
</evidence>
<dbReference type="EMBL" id="SNYH01000003">
    <property type="protein sequence ID" value="TDQ27629.1"/>
    <property type="molecule type" value="Genomic_DNA"/>
</dbReference>
<gene>
    <name evidence="2" type="ORF">DFQ07_1480</name>
</gene>
<organism evidence="2 3">
    <name type="scientific">Tenacibaculum caenipelagi</name>
    <dbReference type="NCBI Taxonomy" id="1325435"/>
    <lineage>
        <taxon>Bacteria</taxon>
        <taxon>Pseudomonadati</taxon>
        <taxon>Bacteroidota</taxon>
        <taxon>Flavobacteriia</taxon>
        <taxon>Flavobacteriales</taxon>
        <taxon>Flavobacteriaceae</taxon>
        <taxon>Tenacibaculum</taxon>
    </lineage>
</organism>